<dbReference type="InterPro" id="IPR002698">
    <property type="entry name" value="FTHF_cligase"/>
</dbReference>
<evidence type="ECO:0000313" key="6">
    <source>
        <dbReference type="EMBL" id="RCA10979.1"/>
    </source>
</evidence>
<evidence type="ECO:0000256" key="4">
    <source>
        <dbReference type="PIRSR" id="PIRSR006806-1"/>
    </source>
</evidence>
<evidence type="ECO:0000313" key="8">
    <source>
        <dbReference type="Proteomes" id="UP000252797"/>
    </source>
</evidence>
<feature type="binding site" evidence="4">
    <location>
        <position position="60"/>
    </location>
    <ligand>
        <name>substrate</name>
    </ligand>
</feature>
<name>A0A367CEC2_9ENTE</name>
<keyword evidence="6" id="KW-0436">Ligase</keyword>
<proteinExistence type="inferred from homology"/>
<dbReference type="Pfam" id="PF01812">
    <property type="entry name" value="5-FTHF_cyc-lig"/>
    <property type="match status" value="1"/>
</dbReference>
<dbReference type="InterPro" id="IPR037171">
    <property type="entry name" value="NagB/RpiA_transferase-like"/>
</dbReference>
<dbReference type="PANTHER" id="PTHR23407:SF1">
    <property type="entry name" value="5-FORMYLTETRAHYDROFOLATE CYCLO-LIGASE"/>
    <property type="match status" value="1"/>
</dbReference>
<dbReference type="AlphaFoldDB" id="A0A367CEC2"/>
<feature type="binding site" evidence="4">
    <location>
        <position position="55"/>
    </location>
    <ligand>
        <name>substrate</name>
    </ligand>
</feature>
<evidence type="ECO:0000256" key="2">
    <source>
        <dbReference type="ARBA" id="ARBA00022741"/>
    </source>
</evidence>
<feature type="binding site" evidence="4">
    <location>
        <begin position="136"/>
        <end position="144"/>
    </location>
    <ligand>
        <name>ATP</name>
        <dbReference type="ChEBI" id="CHEBI:30616"/>
    </ligand>
</feature>
<evidence type="ECO:0000256" key="1">
    <source>
        <dbReference type="ARBA" id="ARBA00010638"/>
    </source>
</evidence>
<dbReference type="Proteomes" id="UP000254070">
    <property type="component" value="Unassembled WGS sequence"/>
</dbReference>
<accession>A0A367CEC2</accession>
<reference evidence="6 8" key="1">
    <citation type="submission" date="2015-06" db="EMBL/GenBank/DDBJ databases">
        <title>The Genome Sequence of Enterococcus durans 4EA1.</title>
        <authorList>
            <consortium name="The Broad Institute Genomics Platform"/>
            <consortium name="The Broad Institute Genome Sequencing Center for Infectious Disease"/>
            <person name="Earl A.M."/>
            <person name="Van Tyne D."/>
            <person name="Lebreton F."/>
            <person name="Saavedra J.T."/>
            <person name="Gilmore M.S."/>
            <person name="Manson Mcguire A."/>
            <person name="Clock S."/>
            <person name="Crupain M."/>
            <person name="Rangan U."/>
            <person name="Young S."/>
            <person name="Abouelleil A."/>
            <person name="Cao P."/>
            <person name="Chapman S.B."/>
            <person name="Griggs A."/>
            <person name="Priest M."/>
            <person name="Shea T."/>
            <person name="Wortman J."/>
            <person name="Nusbaum C."/>
            <person name="Birren B."/>
        </authorList>
    </citation>
    <scope>NUCLEOTIDE SEQUENCE [LARGE SCALE GENOMIC DNA]</scope>
    <source>
        <strain evidence="6 8">4EA1</strain>
    </source>
</reference>
<dbReference type="InterPro" id="IPR024185">
    <property type="entry name" value="FTHF_cligase-like_sf"/>
</dbReference>
<dbReference type="EMBL" id="UGIF01000002">
    <property type="protein sequence ID" value="STP30569.1"/>
    <property type="molecule type" value="Genomic_DNA"/>
</dbReference>
<dbReference type="GO" id="GO:0005524">
    <property type="term" value="F:ATP binding"/>
    <property type="evidence" value="ECO:0007669"/>
    <property type="project" value="UniProtKB-KW"/>
</dbReference>
<keyword evidence="3 4" id="KW-0067">ATP-binding</keyword>
<keyword evidence="5" id="KW-0479">Metal-binding</keyword>
<comment type="catalytic activity">
    <reaction evidence="5">
        <text>(6S)-5-formyl-5,6,7,8-tetrahydrofolate + ATP = (6R)-5,10-methenyltetrahydrofolate + ADP + phosphate</text>
        <dbReference type="Rhea" id="RHEA:10488"/>
        <dbReference type="ChEBI" id="CHEBI:30616"/>
        <dbReference type="ChEBI" id="CHEBI:43474"/>
        <dbReference type="ChEBI" id="CHEBI:57455"/>
        <dbReference type="ChEBI" id="CHEBI:57457"/>
        <dbReference type="ChEBI" id="CHEBI:456216"/>
        <dbReference type="EC" id="6.3.3.2"/>
    </reaction>
</comment>
<protein>
    <recommendedName>
        <fullName evidence="5">5-formyltetrahydrofolate cyclo-ligase</fullName>
        <ecNumber evidence="5">6.3.3.2</ecNumber>
    </recommendedName>
</protein>
<dbReference type="NCBIfam" id="TIGR02727">
    <property type="entry name" value="MTHFS_bact"/>
    <property type="match status" value="1"/>
</dbReference>
<dbReference type="Gene3D" id="3.40.50.10420">
    <property type="entry name" value="NagB/RpiA/CoA transferase-like"/>
    <property type="match status" value="1"/>
</dbReference>
<dbReference type="GO" id="GO:0035999">
    <property type="term" value="P:tetrahydrofolate interconversion"/>
    <property type="evidence" value="ECO:0007669"/>
    <property type="project" value="TreeGrafter"/>
</dbReference>
<evidence type="ECO:0000256" key="3">
    <source>
        <dbReference type="ARBA" id="ARBA00022840"/>
    </source>
</evidence>
<organism evidence="6 8">
    <name type="scientific">Enterococcus durans</name>
    <dbReference type="NCBI Taxonomy" id="53345"/>
    <lineage>
        <taxon>Bacteria</taxon>
        <taxon>Bacillati</taxon>
        <taxon>Bacillota</taxon>
        <taxon>Bacilli</taxon>
        <taxon>Lactobacillales</taxon>
        <taxon>Enterococcaceae</taxon>
        <taxon>Enterococcus</taxon>
    </lineage>
</organism>
<dbReference type="GO" id="GO:0046872">
    <property type="term" value="F:metal ion binding"/>
    <property type="evidence" value="ECO:0007669"/>
    <property type="project" value="UniProtKB-KW"/>
</dbReference>
<evidence type="ECO:0000313" key="7">
    <source>
        <dbReference type="EMBL" id="STP30569.1"/>
    </source>
</evidence>
<comment type="similarity">
    <text evidence="1 5">Belongs to the 5-formyltetrahydrofolate cyclo-ligase family.</text>
</comment>
<dbReference type="GO" id="GO:0009396">
    <property type="term" value="P:folic acid-containing compound biosynthetic process"/>
    <property type="evidence" value="ECO:0007669"/>
    <property type="project" value="TreeGrafter"/>
</dbReference>
<gene>
    <name evidence="7" type="primary">yqgN</name>
    <name evidence="6" type="ORF">EA71_01733</name>
    <name evidence="7" type="ORF">NCTC8129_02819</name>
</gene>
<feature type="binding site" evidence="4">
    <location>
        <begin position="8"/>
        <end position="12"/>
    </location>
    <ligand>
        <name>ATP</name>
        <dbReference type="ChEBI" id="CHEBI:30616"/>
    </ligand>
</feature>
<keyword evidence="5" id="KW-0460">Magnesium</keyword>
<dbReference type="PIRSF" id="PIRSF006806">
    <property type="entry name" value="FTHF_cligase"/>
    <property type="match status" value="1"/>
</dbReference>
<evidence type="ECO:0000313" key="9">
    <source>
        <dbReference type="Proteomes" id="UP000254070"/>
    </source>
</evidence>
<sequence length="184" mass="21345">MTFLERTKEDLRKFGIQQLQRIAESGEKEAKERKLYQKLYESSKWQRARTIGLTIANGFEISTQPLIESAQSAGKSIAVPKTLPKRQMAFYQVDQETTFEKSSFGVFEPISDRYYSPDEIDLLIVPGIIFHECGYRIGFGGGYYDRYLQNYPNATCSLVFHELINNEWLPESFDKKIQQLFTDV</sequence>
<dbReference type="EMBL" id="LEPB01000004">
    <property type="protein sequence ID" value="RCA10979.1"/>
    <property type="molecule type" value="Genomic_DNA"/>
</dbReference>
<evidence type="ECO:0000256" key="5">
    <source>
        <dbReference type="RuleBase" id="RU361279"/>
    </source>
</evidence>
<dbReference type="GO" id="GO:0030272">
    <property type="term" value="F:5-formyltetrahydrofolate cyclo-ligase activity"/>
    <property type="evidence" value="ECO:0007669"/>
    <property type="project" value="UniProtKB-EC"/>
</dbReference>
<dbReference type="SUPFAM" id="SSF100950">
    <property type="entry name" value="NagB/RpiA/CoA transferase-like"/>
    <property type="match status" value="1"/>
</dbReference>
<dbReference type="PANTHER" id="PTHR23407">
    <property type="entry name" value="ATPASE INHIBITOR/5-FORMYLTETRAHYDROFOLATE CYCLO-LIGASE"/>
    <property type="match status" value="1"/>
</dbReference>
<comment type="cofactor">
    <cofactor evidence="5">
        <name>Mg(2+)</name>
        <dbReference type="ChEBI" id="CHEBI:18420"/>
    </cofactor>
</comment>
<dbReference type="Proteomes" id="UP000252797">
    <property type="component" value="Unassembled WGS sequence"/>
</dbReference>
<dbReference type="EC" id="6.3.3.2" evidence="5"/>
<reference evidence="7 9" key="2">
    <citation type="submission" date="2018-06" db="EMBL/GenBank/DDBJ databases">
        <authorList>
            <consortium name="Pathogen Informatics"/>
            <person name="Doyle S."/>
        </authorList>
    </citation>
    <scope>NUCLEOTIDE SEQUENCE [LARGE SCALE GENOMIC DNA]</scope>
    <source>
        <strain evidence="7 9">NCTC8129</strain>
    </source>
</reference>
<dbReference type="STRING" id="53345.LIU_09945"/>
<keyword evidence="2 4" id="KW-0547">Nucleotide-binding</keyword>